<accession>A0ABD2XSN0</accession>
<keyword evidence="1" id="KW-1133">Transmembrane helix</keyword>
<feature type="transmembrane region" description="Helical" evidence="1">
    <location>
        <begin position="109"/>
        <end position="131"/>
    </location>
</feature>
<reference evidence="2 3" key="1">
    <citation type="submission" date="2024-11" db="EMBL/GenBank/DDBJ databases">
        <title>A near-complete genome assembly of Cinchona calisaya.</title>
        <authorList>
            <person name="Lian D.C."/>
            <person name="Zhao X.W."/>
            <person name="Wei L."/>
        </authorList>
    </citation>
    <scope>NUCLEOTIDE SEQUENCE [LARGE SCALE GENOMIC DNA]</scope>
    <source>
        <tissue evidence="2">Nenye</tissue>
    </source>
</reference>
<keyword evidence="1" id="KW-0812">Transmembrane</keyword>
<dbReference type="Proteomes" id="UP001630127">
    <property type="component" value="Unassembled WGS sequence"/>
</dbReference>
<protein>
    <submittedName>
        <fullName evidence="2">Uncharacterized protein</fullName>
    </submittedName>
</protein>
<dbReference type="EMBL" id="JBJUIK010000017">
    <property type="protein sequence ID" value="KAL3497521.1"/>
    <property type="molecule type" value="Genomic_DNA"/>
</dbReference>
<gene>
    <name evidence="2" type="ORF">ACH5RR_040253</name>
</gene>
<dbReference type="AlphaFoldDB" id="A0ABD2XSN0"/>
<feature type="transmembrane region" description="Helical" evidence="1">
    <location>
        <begin position="137"/>
        <end position="157"/>
    </location>
</feature>
<evidence type="ECO:0000313" key="3">
    <source>
        <dbReference type="Proteomes" id="UP001630127"/>
    </source>
</evidence>
<organism evidence="2 3">
    <name type="scientific">Cinchona calisaya</name>
    <dbReference type="NCBI Taxonomy" id="153742"/>
    <lineage>
        <taxon>Eukaryota</taxon>
        <taxon>Viridiplantae</taxon>
        <taxon>Streptophyta</taxon>
        <taxon>Embryophyta</taxon>
        <taxon>Tracheophyta</taxon>
        <taxon>Spermatophyta</taxon>
        <taxon>Magnoliopsida</taxon>
        <taxon>eudicotyledons</taxon>
        <taxon>Gunneridae</taxon>
        <taxon>Pentapetalae</taxon>
        <taxon>asterids</taxon>
        <taxon>lamiids</taxon>
        <taxon>Gentianales</taxon>
        <taxon>Rubiaceae</taxon>
        <taxon>Cinchonoideae</taxon>
        <taxon>Cinchoneae</taxon>
        <taxon>Cinchona</taxon>
    </lineage>
</organism>
<sequence>MAEEDSTTTSTFLHSFGRNNFNINVNLISTKFQSFHFPRQPLHHHQISSSRHSVLTFIAAVLVNFLQLKYQNKNETPFETHPKTMYFAVTTLLLYCLAYDAKSRFSCNLFFKCCTGFFGPLTLASLSSVLFPEPLSPALFSLSVLFSVCEFLCYEFVKFWKWMRGVIWVEILAGRQQQQQGRRRLNLGGSVYPYGALENVSMEEEDILLPV</sequence>
<dbReference type="PANTHER" id="PTHR34115">
    <property type="entry name" value="PROTEIN, PUTATIVE-RELATED"/>
    <property type="match status" value="1"/>
</dbReference>
<proteinExistence type="predicted"/>
<name>A0ABD2XSN0_9GENT</name>
<dbReference type="PANTHER" id="PTHR34115:SF5">
    <property type="entry name" value="PROTEIN, PUTATIVE-RELATED"/>
    <property type="match status" value="1"/>
</dbReference>
<comment type="caution">
    <text evidence="2">The sequence shown here is derived from an EMBL/GenBank/DDBJ whole genome shotgun (WGS) entry which is preliminary data.</text>
</comment>
<evidence type="ECO:0000256" key="1">
    <source>
        <dbReference type="SAM" id="Phobius"/>
    </source>
</evidence>
<evidence type="ECO:0000313" key="2">
    <source>
        <dbReference type="EMBL" id="KAL3497521.1"/>
    </source>
</evidence>
<keyword evidence="1" id="KW-0472">Membrane</keyword>
<keyword evidence="3" id="KW-1185">Reference proteome</keyword>
<dbReference type="InterPro" id="IPR053258">
    <property type="entry name" value="Ca-permeable_cation_channel"/>
</dbReference>